<accession>A0ABN9QR59</accession>
<feature type="compositionally biased region" description="Low complexity" evidence="1">
    <location>
        <begin position="49"/>
        <end position="58"/>
    </location>
</feature>
<comment type="caution">
    <text evidence="2">The sequence shown here is derived from an EMBL/GenBank/DDBJ whole genome shotgun (WGS) entry which is preliminary data.</text>
</comment>
<dbReference type="Proteomes" id="UP001189429">
    <property type="component" value="Unassembled WGS sequence"/>
</dbReference>
<keyword evidence="3" id="KW-1185">Reference proteome</keyword>
<feature type="compositionally biased region" description="Gly residues" evidence="1">
    <location>
        <begin position="22"/>
        <end position="33"/>
    </location>
</feature>
<feature type="region of interest" description="Disordered" evidence="1">
    <location>
        <begin position="1"/>
        <end position="65"/>
    </location>
</feature>
<evidence type="ECO:0000313" key="2">
    <source>
        <dbReference type="EMBL" id="CAK0808389.1"/>
    </source>
</evidence>
<gene>
    <name evidence="2" type="ORF">PCOR1329_LOCUS14011</name>
</gene>
<dbReference type="EMBL" id="CAUYUJ010004162">
    <property type="protein sequence ID" value="CAK0808389.1"/>
    <property type="molecule type" value="Genomic_DNA"/>
</dbReference>
<organism evidence="2 3">
    <name type="scientific">Prorocentrum cordatum</name>
    <dbReference type="NCBI Taxonomy" id="2364126"/>
    <lineage>
        <taxon>Eukaryota</taxon>
        <taxon>Sar</taxon>
        <taxon>Alveolata</taxon>
        <taxon>Dinophyceae</taxon>
        <taxon>Prorocentrales</taxon>
        <taxon>Prorocentraceae</taxon>
        <taxon>Prorocentrum</taxon>
    </lineage>
</organism>
<reference evidence="2" key="1">
    <citation type="submission" date="2023-10" db="EMBL/GenBank/DDBJ databases">
        <authorList>
            <person name="Chen Y."/>
            <person name="Shah S."/>
            <person name="Dougan E. K."/>
            <person name="Thang M."/>
            <person name="Chan C."/>
        </authorList>
    </citation>
    <scope>NUCLEOTIDE SEQUENCE [LARGE SCALE GENOMIC DNA]</scope>
</reference>
<name>A0ABN9QR59_9DINO</name>
<evidence type="ECO:0000256" key="1">
    <source>
        <dbReference type="SAM" id="MobiDB-lite"/>
    </source>
</evidence>
<sequence>MKNTLPTSDRDPARAHGPAARGQGGGGGGGGGGEEGEEGRRRRRRRRTGQPPERQQQGLGRGWTGLAATEGHARASAAESAREREDVSCAARRILLRAAEHEKLVSVAFRRIRP</sequence>
<protein>
    <submittedName>
        <fullName evidence="2">Uncharacterized protein</fullName>
    </submittedName>
</protein>
<proteinExistence type="predicted"/>
<evidence type="ECO:0000313" key="3">
    <source>
        <dbReference type="Proteomes" id="UP001189429"/>
    </source>
</evidence>